<dbReference type="InterPro" id="IPR036899">
    <property type="entry name" value="Ribosomal_uL13_sf"/>
</dbReference>
<reference evidence="4" key="2">
    <citation type="submission" date="2019-04" db="EMBL/GenBank/DDBJ databases">
        <authorList>
            <person name="Pasella M."/>
        </authorList>
    </citation>
    <scope>NUCLEOTIDE SEQUENCE</scope>
    <source>
        <strain evidence="4">VRM320</strain>
    </source>
</reference>
<organism evidence="4">
    <name type="scientific">Dicranema revolutum</name>
    <dbReference type="NCBI Taxonomy" id="239144"/>
    <lineage>
        <taxon>Eukaryota</taxon>
        <taxon>Rhodophyta</taxon>
        <taxon>Florideophyceae</taxon>
        <taxon>Rhodymeniophycidae</taxon>
        <taxon>Gigartinales</taxon>
        <taxon>Dicranemataceae</taxon>
        <taxon>Dicranema</taxon>
    </lineage>
</organism>
<evidence type="ECO:0000313" key="4">
    <source>
        <dbReference type="EMBL" id="QCI06212.1"/>
    </source>
</evidence>
<proteinExistence type="inferred from homology"/>
<dbReference type="GO" id="GO:0006412">
    <property type="term" value="P:translation"/>
    <property type="evidence" value="ECO:0007669"/>
    <property type="project" value="InterPro"/>
</dbReference>
<dbReference type="GO" id="GO:0003735">
    <property type="term" value="F:structural constituent of ribosome"/>
    <property type="evidence" value="ECO:0007669"/>
    <property type="project" value="InterPro"/>
</dbReference>
<dbReference type="Pfam" id="PF00572">
    <property type="entry name" value="Ribosomal_L13"/>
    <property type="match status" value="1"/>
</dbReference>
<evidence type="ECO:0000256" key="2">
    <source>
        <dbReference type="ARBA" id="ARBA00022980"/>
    </source>
</evidence>
<dbReference type="Gene3D" id="3.90.1180.10">
    <property type="entry name" value="Ribosomal protein L13"/>
    <property type="match status" value="1"/>
</dbReference>
<protein>
    <submittedName>
        <fullName evidence="4">Ribosomal protein L13</fullName>
    </submittedName>
</protein>
<dbReference type="InterPro" id="IPR005822">
    <property type="entry name" value="Ribosomal_uL13"/>
</dbReference>
<dbReference type="GO" id="GO:0017148">
    <property type="term" value="P:negative regulation of translation"/>
    <property type="evidence" value="ECO:0007669"/>
    <property type="project" value="TreeGrafter"/>
</dbReference>
<sequence>MNNTYIHKPIKQKKWYLINAKTENLGRLSTYISKLLIGKNNSTYTPHLNTEINIIIINAKYITITGKKRYQKKYQRHSGKPGGLKTESFIELNQRQPNRIIEHSIKGMLPKNTLGKQLFKQINIYPEDIHPHAAQKPAVIKLN</sequence>
<dbReference type="HAMAP" id="MF_01366">
    <property type="entry name" value="Ribosomal_uL13"/>
    <property type="match status" value="1"/>
</dbReference>
<evidence type="ECO:0000256" key="3">
    <source>
        <dbReference type="ARBA" id="ARBA00023274"/>
    </source>
</evidence>
<dbReference type="GO" id="GO:0022625">
    <property type="term" value="C:cytosolic large ribosomal subunit"/>
    <property type="evidence" value="ECO:0007669"/>
    <property type="project" value="TreeGrafter"/>
</dbReference>
<dbReference type="PANTHER" id="PTHR11545">
    <property type="entry name" value="RIBOSOMAL PROTEIN L13"/>
    <property type="match status" value="1"/>
</dbReference>
<keyword evidence="2 4" id="KW-0689">Ribosomal protein</keyword>
<dbReference type="AlphaFoldDB" id="A0A4D6WT10"/>
<dbReference type="CDD" id="cd00392">
    <property type="entry name" value="Ribosomal_L13"/>
    <property type="match status" value="1"/>
</dbReference>
<evidence type="ECO:0000256" key="1">
    <source>
        <dbReference type="ARBA" id="ARBA00006227"/>
    </source>
</evidence>
<dbReference type="EMBL" id="MK814651">
    <property type="protein sequence ID" value="QCI06212.1"/>
    <property type="molecule type" value="Genomic_DNA"/>
</dbReference>
<accession>A0A4D6WT10</accession>
<dbReference type="InterPro" id="IPR005823">
    <property type="entry name" value="Ribosomal_uL13_bac-type"/>
</dbReference>
<keyword evidence="4" id="KW-0934">Plastid</keyword>
<keyword evidence="3" id="KW-0687">Ribonucleoprotein</keyword>
<dbReference type="GO" id="GO:0003729">
    <property type="term" value="F:mRNA binding"/>
    <property type="evidence" value="ECO:0007669"/>
    <property type="project" value="TreeGrafter"/>
</dbReference>
<geneLocation type="plastid" evidence="4"/>
<dbReference type="PIRSF" id="PIRSF002181">
    <property type="entry name" value="Ribosomal_L13"/>
    <property type="match status" value="1"/>
</dbReference>
<dbReference type="NCBIfam" id="TIGR01066">
    <property type="entry name" value="rplM_bact"/>
    <property type="match status" value="1"/>
</dbReference>
<dbReference type="SUPFAM" id="SSF52161">
    <property type="entry name" value="Ribosomal protein L13"/>
    <property type="match status" value="1"/>
</dbReference>
<reference evidence="4" key="1">
    <citation type="journal article" date="2019" name="Mol. Phylogenet. Evol.">
        <title>Morphological evolution and classification of the red algal order Ceramiales inferred using plastid phylogenomics.</title>
        <authorList>
            <person name="Diaz-Tapia P."/>
            <person name="Pasella M.M."/>
            <person name="Verbruggen H."/>
            <person name="Maggs C.A."/>
        </authorList>
    </citation>
    <scope>NUCLEOTIDE SEQUENCE</scope>
    <source>
        <strain evidence="4">VRM320</strain>
    </source>
</reference>
<dbReference type="PANTHER" id="PTHR11545:SF2">
    <property type="entry name" value="LARGE RIBOSOMAL SUBUNIT PROTEIN UL13M"/>
    <property type="match status" value="1"/>
</dbReference>
<name>A0A4D6WT10_9FLOR</name>
<gene>
    <name evidence="4" type="primary">rpl13</name>
</gene>
<comment type="similarity">
    <text evidence="1">Belongs to the universal ribosomal protein uL13 family.</text>
</comment>